<feature type="compositionally biased region" description="Low complexity" evidence="1">
    <location>
        <begin position="146"/>
        <end position="160"/>
    </location>
</feature>
<feature type="compositionally biased region" description="Polar residues" evidence="1">
    <location>
        <begin position="125"/>
        <end position="135"/>
    </location>
</feature>
<dbReference type="AlphaFoldDB" id="A0A820W2U3"/>
<evidence type="ECO:0000313" key="3">
    <source>
        <dbReference type="Proteomes" id="UP000663866"/>
    </source>
</evidence>
<protein>
    <submittedName>
        <fullName evidence="2">Uncharacterized protein</fullName>
    </submittedName>
</protein>
<evidence type="ECO:0000256" key="1">
    <source>
        <dbReference type="SAM" id="MobiDB-lite"/>
    </source>
</evidence>
<dbReference type="Proteomes" id="UP000663866">
    <property type="component" value="Unassembled WGS sequence"/>
</dbReference>
<feature type="compositionally biased region" description="Low complexity" evidence="1">
    <location>
        <begin position="185"/>
        <end position="196"/>
    </location>
</feature>
<dbReference type="EMBL" id="CAJOBG010054637">
    <property type="protein sequence ID" value="CAF4509903.1"/>
    <property type="molecule type" value="Genomic_DNA"/>
</dbReference>
<feature type="compositionally biased region" description="Basic residues" evidence="1">
    <location>
        <begin position="174"/>
        <end position="184"/>
    </location>
</feature>
<organism evidence="2 3">
    <name type="scientific">Rotaria magnacalcarata</name>
    <dbReference type="NCBI Taxonomy" id="392030"/>
    <lineage>
        <taxon>Eukaryota</taxon>
        <taxon>Metazoa</taxon>
        <taxon>Spiralia</taxon>
        <taxon>Gnathifera</taxon>
        <taxon>Rotifera</taxon>
        <taxon>Eurotatoria</taxon>
        <taxon>Bdelloidea</taxon>
        <taxon>Philodinida</taxon>
        <taxon>Philodinidae</taxon>
        <taxon>Rotaria</taxon>
    </lineage>
</organism>
<accession>A0A820W2U3</accession>
<feature type="region of interest" description="Disordered" evidence="1">
    <location>
        <begin position="1"/>
        <end position="76"/>
    </location>
</feature>
<feature type="non-terminal residue" evidence="2">
    <location>
        <position position="1"/>
    </location>
</feature>
<feature type="compositionally biased region" description="Basic and acidic residues" evidence="1">
    <location>
        <begin position="66"/>
        <end position="76"/>
    </location>
</feature>
<proteinExistence type="predicted"/>
<feature type="non-terminal residue" evidence="2">
    <location>
        <position position="196"/>
    </location>
</feature>
<gene>
    <name evidence="2" type="ORF">OVN521_LOCUS41256</name>
</gene>
<name>A0A820W2U3_9BILA</name>
<keyword evidence="3" id="KW-1185">Reference proteome</keyword>
<evidence type="ECO:0000313" key="2">
    <source>
        <dbReference type="EMBL" id="CAF4509903.1"/>
    </source>
</evidence>
<feature type="compositionally biased region" description="Low complexity" evidence="1">
    <location>
        <begin position="1"/>
        <end position="20"/>
    </location>
</feature>
<feature type="region of interest" description="Disordered" evidence="1">
    <location>
        <begin position="121"/>
        <end position="196"/>
    </location>
</feature>
<comment type="caution">
    <text evidence="2">The sequence shown here is derived from an EMBL/GenBank/DDBJ whole genome shotgun (WGS) entry which is preliminary data.</text>
</comment>
<reference evidence="2" key="1">
    <citation type="submission" date="2021-02" db="EMBL/GenBank/DDBJ databases">
        <authorList>
            <person name="Nowell W R."/>
        </authorList>
    </citation>
    <scope>NUCLEOTIDE SEQUENCE</scope>
</reference>
<sequence>KRSTSSSTASSSSSTGSLTPTPEPYVPSNVQRRRSLSPRMPPPMSPDNGRPLRQPPPPPPMTNSKRIFDERRYSPDALERQLNAELHLLDGVEASMKQIDNMERLRSVTLAQQEIVSLAQVLKNKPTTDSIQPQQPIRRPAVRQASPSSVATSTSSSSSSGRKRRPPSTQQPPSKHKSSHHHRNQQSSGTSSPTPS</sequence>